<dbReference type="WBParaSite" id="MBELARI_LOCUS15844">
    <property type="protein sequence ID" value="MBELARI_LOCUS15844"/>
    <property type="gene ID" value="MBELARI_LOCUS15844"/>
</dbReference>
<evidence type="ECO:0000313" key="1">
    <source>
        <dbReference type="Proteomes" id="UP000887575"/>
    </source>
</evidence>
<reference evidence="2" key="1">
    <citation type="submission" date="2024-02" db="UniProtKB">
        <authorList>
            <consortium name="WormBaseParasite"/>
        </authorList>
    </citation>
    <scope>IDENTIFICATION</scope>
</reference>
<keyword evidence="1" id="KW-1185">Reference proteome</keyword>
<accession>A0AAF3EP54</accession>
<sequence length="94" mass="11360">MSSTKQRFRKRKLRMTLWRSRLELNHPYMLPGSRKLRLKPIPASWDPKWTPSRTPLFDPRSCLNQYFTDFFKIECPVEGWSYNIEELIEQIASL</sequence>
<evidence type="ECO:0000313" key="2">
    <source>
        <dbReference type="WBParaSite" id="MBELARI_LOCUS15844"/>
    </source>
</evidence>
<protein>
    <submittedName>
        <fullName evidence="2">Uncharacterized protein</fullName>
    </submittedName>
</protein>
<dbReference type="AlphaFoldDB" id="A0AAF3EP54"/>
<dbReference type="Proteomes" id="UP000887575">
    <property type="component" value="Unassembled WGS sequence"/>
</dbReference>
<organism evidence="1 2">
    <name type="scientific">Mesorhabditis belari</name>
    <dbReference type="NCBI Taxonomy" id="2138241"/>
    <lineage>
        <taxon>Eukaryota</taxon>
        <taxon>Metazoa</taxon>
        <taxon>Ecdysozoa</taxon>
        <taxon>Nematoda</taxon>
        <taxon>Chromadorea</taxon>
        <taxon>Rhabditida</taxon>
        <taxon>Rhabditina</taxon>
        <taxon>Rhabditomorpha</taxon>
        <taxon>Rhabditoidea</taxon>
        <taxon>Rhabditidae</taxon>
        <taxon>Mesorhabditinae</taxon>
        <taxon>Mesorhabditis</taxon>
    </lineage>
</organism>
<proteinExistence type="predicted"/>
<name>A0AAF3EP54_9BILA</name>